<accession>Q7U8J6</accession>
<dbReference type="Gene3D" id="1.25.10.10">
    <property type="entry name" value="Leucine-rich Repeat Variant"/>
    <property type="match status" value="2"/>
</dbReference>
<dbReference type="GO" id="GO:0016491">
    <property type="term" value="F:oxidoreductase activity"/>
    <property type="evidence" value="ECO:0007669"/>
    <property type="project" value="TreeGrafter"/>
</dbReference>
<proteinExistence type="inferred from homology"/>
<dbReference type="PANTHER" id="PTHR12697">
    <property type="entry name" value="PBS LYASE HEAT-LIKE PROTEIN"/>
    <property type="match status" value="1"/>
</dbReference>
<protein>
    <recommendedName>
        <fullName evidence="6">HEAT repeat domain-containing protein</fullName>
    </recommendedName>
</protein>
<keyword evidence="2" id="KW-0042">Antenna complex</keyword>
<dbReference type="PANTHER" id="PTHR12697:SF5">
    <property type="entry name" value="DEOXYHYPUSINE HYDROXYLASE"/>
    <property type="match status" value="1"/>
</dbReference>
<dbReference type="InterPro" id="IPR011989">
    <property type="entry name" value="ARM-like"/>
</dbReference>
<sequence length="269" mass="29287">MSDSDARKRDQSLSSLSLDPDLLAEELAAEQDIDPLDAIEPDESQIDSQGVARACDQGLVWLQQGHDQRLQGLRIFCEHRDPRAVPLLLDLLNRPCPVERMSAVYALGRNPSPPAVEPLLGLLQSDGNAYVRKATAWSLGNYPDAPILNPLIRALQADVAAVRIWCPGSLAEAGSRSPAKADPAAGQLLVSLTIDSEPVVRSNSIWALGRLYEQLVAPRRLELVEALVSALLHDGEASVRDEARTALEQLEDPTVLERLQTLIDEGFLS</sequence>
<organism evidence="4 5">
    <name type="scientific">Parasynechococcus marenigrum (strain WH8102)</name>
    <dbReference type="NCBI Taxonomy" id="84588"/>
    <lineage>
        <taxon>Bacteria</taxon>
        <taxon>Bacillati</taxon>
        <taxon>Cyanobacteriota</taxon>
        <taxon>Cyanophyceae</taxon>
        <taxon>Synechococcales</taxon>
        <taxon>Prochlorococcaceae</taxon>
        <taxon>Parasynechococcus</taxon>
        <taxon>Parasynechococcus marenigrum</taxon>
    </lineage>
</organism>
<evidence type="ECO:0000256" key="2">
    <source>
        <dbReference type="ARBA" id="ARBA00022549"/>
    </source>
</evidence>
<dbReference type="RefSeq" id="WP_011127488.1">
    <property type="nucleotide sequence ID" value="NC_005070.1"/>
</dbReference>
<dbReference type="SUPFAM" id="SSF48371">
    <property type="entry name" value="ARM repeat"/>
    <property type="match status" value="1"/>
</dbReference>
<dbReference type="eggNOG" id="COG1413">
    <property type="taxonomic scope" value="Bacteria"/>
</dbReference>
<evidence type="ECO:0000256" key="1">
    <source>
        <dbReference type="ARBA" id="ARBA00009299"/>
    </source>
</evidence>
<evidence type="ECO:0000256" key="3">
    <source>
        <dbReference type="ARBA" id="ARBA00022738"/>
    </source>
</evidence>
<evidence type="ECO:0000313" key="5">
    <source>
        <dbReference type="Proteomes" id="UP000001422"/>
    </source>
</evidence>
<dbReference type="SMART" id="SM00567">
    <property type="entry name" value="EZ_HEAT"/>
    <property type="match status" value="5"/>
</dbReference>
<dbReference type="InterPro" id="IPR016024">
    <property type="entry name" value="ARM-type_fold"/>
</dbReference>
<dbReference type="InterPro" id="IPR004155">
    <property type="entry name" value="PBS_lyase_HEAT"/>
</dbReference>
<dbReference type="STRING" id="84588.SYNW0621"/>
<dbReference type="Proteomes" id="UP000001422">
    <property type="component" value="Chromosome"/>
</dbReference>
<dbReference type="AlphaFoldDB" id="Q7U8J6"/>
<keyword evidence="5" id="KW-1185">Reference proteome</keyword>
<dbReference type="Pfam" id="PF13646">
    <property type="entry name" value="HEAT_2"/>
    <property type="match status" value="2"/>
</dbReference>
<evidence type="ECO:0000313" key="4">
    <source>
        <dbReference type="EMBL" id="CAE07136.1"/>
    </source>
</evidence>
<dbReference type="EMBL" id="BX569690">
    <property type="protein sequence ID" value="CAE07136.1"/>
    <property type="molecule type" value="Genomic_DNA"/>
</dbReference>
<dbReference type="KEGG" id="syw:SYNW0621"/>
<dbReference type="GO" id="GO:0030089">
    <property type="term" value="C:phycobilisome"/>
    <property type="evidence" value="ECO:0007669"/>
    <property type="project" value="UniProtKB-KW"/>
</dbReference>
<keyword evidence="3" id="KW-0605">Phycobilisome</keyword>
<name>Q7U8J6_PARMW</name>
<reference evidence="4 5" key="1">
    <citation type="journal article" date="2003" name="Nature">
        <title>The genome of a motile marine Synechococcus.</title>
        <authorList>
            <person name="Palenik B."/>
            <person name="Brahamsha B."/>
            <person name="Larimer F."/>
            <person name="Land M."/>
            <person name="Hauser L."/>
            <person name="Chain P."/>
            <person name="Lamerdin J."/>
            <person name="Regala W."/>
            <person name="Allen E.A."/>
            <person name="McCarren J."/>
            <person name="Paulsen I."/>
            <person name="Dufresne A."/>
            <person name="Partensky F."/>
            <person name="Webb E."/>
            <person name="Waterbury J."/>
        </authorList>
    </citation>
    <scope>NUCLEOTIDE SEQUENCE [LARGE SCALE GENOMIC DNA]</scope>
    <source>
        <strain evidence="4 5">WH8102</strain>
    </source>
</reference>
<evidence type="ECO:0008006" key="6">
    <source>
        <dbReference type="Google" id="ProtNLM"/>
    </source>
</evidence>
<comment type="similarity">
    <text evidence="1">Belongs to the CpcE/RpcE/PecE family.</text>
</comment>
<dbReference type="HOGENOM" id="CLU_1106290_0_0_3"/>
<gene>
    <name evidence="4" type="ordered locus">SYNW0621</name>
</gene>